<keyword evidence="6" id="KW-1185">Reference proteome</keyword>
<dbReference type="HOGENOM" id="CLU_087859_4_0_4"/>
<dbReference type="InterPro" id="IPR014756">
    <property type="entry name" value="Ig_E-set"/>
</dbReference>
<proteinExistence type="predicted"/>
<organism evidence="5 6">
    <name type="scientific">Serpentinimonas raichei</name>
    <dbReference type="NCBI Taxonomy" id="1458425"/>
    <lineage>
        <taxon>Bacteria</taxon>
        <taxon>Pseudomonadati</taxon>
        <taxon>Pseudomonadota</taxon>
        <taxon>Betaproteobacteria</taxon>
        <taxon>Burkholderiales</taxon>
        <taxon>Comamonadaceae</taxon>
        <taxon>Serpentinimonas</taxon>
    </lineage>
</organism>
<accession>A0A060NQ39</accession>
<feature type="chain" id="PRO_5001589012" evidence="3">
    <location>
        <begin position="31"/>
        <end position="122"/>
    </location>
</feature>
<dbReference type="GO" id="GO:0005507">
    <property type="term" value="F:copper ion binding"/>
    <property type="evidence" value="ECO:0007669"/>
    <property type="project" value="InterPro"/>
</dbReference>
<name>A0A060NQ39_9BURK</name>
<feature type="domain" description="CopC" evidence="4">
    <location>
        <begin position="29"/>
        <end position="121"/>
    </location>
</feature>
<evidence type="ECO:0000259" key="4">
    <source>
        <dbReference type="Pfam" id="PF04234"/>
    </source>
</evidence>
<evidence type="ECO:0000313" key="6">
    <source>
        <dbReference type="Proteomes" id="UP000067461"/>
    </source>
</evidence>
<dbReference type="Pfam" id="PF04234">
    <property type="entry name" value="CopC"/>
    <property type="match status" value="1"/>
</dbReference>
<dbReference type="RefSeq" id="WP_045532244.1">
    <property type="nucleotide sequence ID" value="NZ_AP014568.1"/>
</dbReference>
<dbReference type="KEGG" id="cbaa:SRAA_1799"/>
<dbReference type="InterPro" id="IPR014755">
    <property type="entry name" value="Cu-Rt/internalin_Ig-like"/>
</dbReference>
<dbReference type="STRING" id="1458425.SRAA_1799"/>
<dbReference type="SUPFAM" id="SSF81296">
    <property type="entry name" value="E set domains"/>
    <property type="match status" value="1"/>
</dbReference>
<evidence type="ECO:0000256" key="2">
    <source>
        <dbReference type="ARBA" id="ARBA00023008"/>
    </source>
</evidence>
<feature type="signal peptide" evidence="3">
    <location>
        <begin position="1"/>
        <end position="30"/>
    </location>
</feature>
<dbReference type="GO" id="GO:0042597">
    <property type="term" value="C:periplasmic space"/>
    <property type="evidence" value="ECO:0007669"/>
    <property type="project" value="InterPro"/>
</dbReference>
<dbReference type="InterPro" id="IPR007348">
    <property type="entry name" value="CopC_dom"/>
</dbReference>
<reference evidence="5 6" key="1">
    <citation type="journal article" date="2014" name="Nat. Commun.">
        <title>Physiological and genomic features of highly alkaliphilic hydrogen-utilizing Betaproteobacteria from a continental serpentinizing site.</title>
        <authorList>
            <person name="Suzuki S."/>
            <person name="Kuenen J.G."/>
            <person name="Schipper K."/>
            <person name="van der Velde S."/>
            <person name="Ishii S."/>
            <person name="Wu A."/>
            <person name="Sorokin D.Y."/>
            <person name="Tenney A."/>
            <person name="Meng X.Y."/>
            <person name="Morrill P.L."/>
            <person name="Kamagata Y."/>
            <person name="Muyzer G."/>
            <person name="Nealson K.H."/>
        </authorList>
    </citation>
    <scope>NUCLEOTIDE SEQUENCE [LARGE SCALE GENOMIC DNA]</scope>
    <source>
        <strain evidence="5 6">A1</strain>
    </source>
</reference>
<keyword evidence="1 3" id="KW-0732">Signal</keyword>
<protein>
    <submittedName>
        <fullName evidence="5">Uncharacterized protein, homolog of Cu resistance protein CopC</fullName>
    </submittedName>
</protein>
<evidence type="ECO:0000256" key="3">
    <source>
        <dbReference type="SAM" id="SignalP"/>
    </source>
</evidence>
<dbReference type="EMBL" id="AP014568">
    <property type="protein sequence ID" value="BAO81653.1"/>
    <property type="molecule type" value="Genomic_DNA"/>
</dbReference>
<dbReference type="GO" id="GO:0046688">
    <property type="term" value="P:response to copper ion"/>
    <property type="evidence" value="ECO:0007669"/>
    <property type="project" value="InterPro"/>
</dbReference>
<gene>
    <name evidence="5" type="ORF">SRAA_1799</name>
</gene>
<dbReference type="OrthoDB" id="9796814at2"/>
<sequence>MNRLKTLLKIAPAALALHLLLATPHLHAHAQPEGSLPAHGSTVSGSPSRIAVWFDHPMRLTLFEVSGPRGVVPLSQGPGRDALTRFETSPATPLSPGKYTVRWRGLAADGHVMADEIYFTVR</sequence>
<dbReference type="Proteomes" id="UP000067461">
    <property type="component" value="Chromosome"/>
</dbReference>
<evidence type="ECO:0000313" key="5">
    <source>
        <dbReference type="EMBL" id="BAO81653.1"/>
    </source>
</evidence>
<keyword evidence="2" id="KW-0186">Copper</keyword>
<dbReference type="Gene3D" id="2.60.40.1220">
    <property type="match status" value="1"/>
</dbReference>
<evidence type="ECO:0000256" key="1">
    <source>
        <dbReference type="ARBA" id="ARBA00022729"/>
    </source>
</evidence>
<dbReference type="AlphaFoldDB" id="A0A060NQ39"/>